<dbReference type="InterPro" id="IPR011701">
    <property type="entry name" value="MFS"/>
</dbReference>
<feature type="transmembrane region" description="Helical" evidence="7">
    <location>
        <begin position="241"/>
        <end position="261"/>
    </location>
</feature>
<feature type="transmembrane region" description="Helical" evidence="7">
    <location>
        <begin position="37"/>
        <end position="60"/>
    </location>
</feature>
<dbReference type="InterPro" id="IPR050171">
    <property type="entry name" value="MFS_Transporters"/>
</dbReference>
<evidence type="ECO:0000256" key="2">
    <source>
        <dbReference type="ARBA" id="ARBA00022448"/>
    </source>
</evidence>
<name>A0ABQ3JA33_9PSEU</name>
<feature type="transmembrane region" description="Helical" evidence="7">
    <location>
        <begin position="358"/>
        <end position="380"/>
    </location>
</feature>
<evidence type="ECO:0000259" key="8">
    <source>
        <dbReference type="PROSITE" id="PS50850"/>
    </source>
</evidence>
<dbReference type="Gene3D" id="1.20.1250.20">
    <property type="entry name" value="MFS general substrate transporter like domains"/>
    <property type="match status" value="1"/>
</dbReference>
<dbReference type="InterPro" id="IPR005829">
    <property type="entry name" value="Sugar_transporter_CS"/>
</dbReference>
<protein>
    <submittedName>
        <fullName evidence="9">MFS transporter</fullName>
    </submittedName>
</protein>
<dbReference type="PANTHER" id="PTHR23517:SF13">
    <property type="entry name" value="MAJOR FACILITATOR SUPERFAMILY MFS_1"/>
    <property type="match status" value="1"/>
</dbReference>
<evidence type="ECO:0000256" key="3">
    <source>
        <dbReference type="ARBA" id="ARBA00022475"/>
    </source>
</evidence>
<reference evidence="10" key="1">
    <citation type="journal article" date="2019" name="Int. J. Syst. Evol. Microbiol.">
        <title>The Global Catalogue of Microorganisms (GCM) 10K type strain sequencing project: providing services to taxonomists for standard genome sequencing and annotation.</title>
        <authorList>
            <consortium name="The Broad Institute Genomics Platform"/>
            <consortium name="The Broad Institute Genome Sequencing Center for Infectious Disease"/>
            <person name="Wu L."/>
            <person name="Ma J."/>
        </authorList>
    </citation>
    <scope>NUCLEOTIDE SEQUENCE [LARGE SCALE GENOMIC DNA]</scope>
    <source>
        <strain evidence="10">CGMCC 4.7677</strain>
    </source>
</reference>
<evidence type="ECO:0000256" key="6">
    <source>
        <dbReference type="ARBA" id="ARBA00023136"/>
    </source>
</evidence>
<evidence type="ECO:0000256" key="5">
    <source>
        <dbReference type="ARBA" id="ARBA00022989"/>
    </source>
</evidence>
<keyword evidence="2" id="KW-0813">Transport</keyword>
<keyword evidence="4 7" id="KW-0812">Transmembrane</keyword>
<evidence type="ECO:0000313" key="10">
    <source>
        <dbReference type="Proteomes" id="UP000605897"/>
    </source>
</evidence>
<dbReference type="Pfam" id="PF07690">
    <property type="entry name" value="MFS_1"/>
    <property type="match status" value="1"/>
</dbReference>
<sequence length="403" mass="39927">MIPKRAAWLAAWPVLAVFVLSNAPTPLYVLWQRELGFSSGVLTVVFACYIAGLLGALLVAGVVSDRIGRKPVLLPALALGIVSCVLFATAASVLALAIARFLAGLAVGAAVSAGMAAVNDVAPGRGKTAALASSTAMVLGAGLGPLLAGVASETLPGPTVTIFLAEIVLLASAAVVVARLPLPRPQSTSRAWIRIPNVHPDGRGAVLRGIAVFAPGITATSFVLSLGPSVLTDLLGSTDRIVAGALAFVMFLGATGIQFAVRGLPARTILIAGAASTTASMAALIASLQTSSLTLLAVAAVLAGTGQGMGQFGGLTLVNASVPANRLAEATAAQNVGGYVPAAVLPLAAGFLSDATGLATGATAFGVVVIAAAVAGGLVAGRGRPTRQDTASTGLRNCAEYSR</sequence>
<feature type="transmembrane region" description="Helical" evidence="7">
    <location>
        <begin position="205"/>
        <end position="226"/>
    </location>
</feature>
<evidence type="ECO:0000256" key="1">
    <source>
        <dbReference type="ARBA" id="ARBA00004651"/>
    </source>
</evidence>
<dbReference type="InterPro" id="IPR036259">
    <property type="entry name" value="MFS_trans_sf"/>
</dbReference>
<feature type="domain" description="Major facilitator superfamily (MFS) profile" evidence="8">
    <location>
        <begin position="1"/>
        <end position="384"/>
    </location>
</feature>
<dbReference type="RefSeq" id="WP_229874734.1">
    <property type="nucleotide sequence ID" value="NZ_BNAU01000007.1"/>
</dbReference>
<dbReference type="Proteomes" id="UP000605897">
    <property type="component" value="Unassembled WGS sequence"/>
</dbReference>
<feature type="transmembrane region" description="Helical" evidence="7">
    <location>
        <begin position="294"/>
        <end position="320"/>
    </location>
</feature>
<dbReference type="PROSITE" id="PS50850">
    <property type="entry name" value="MFS"/>
    <property type="match status" value="1"/>
</dbReference>
<keyword evidence="6 7" id="KW-0472">Membrane</keyword>
<evidence type="ECO:0000256" key="4">
    <source>
        <dbReference type="ARBA" id="ARBA00022692"/>
    </source>
</evidence>
<feature type="transmembrane region" description="Helical" evidence="7">
    <location>
        <begin position="130"/>
        <end position="148"/>
    </location>
</feature>
<dbReference type="PANTHER" id="PTHR23517">
    <property type="entry name" value="RESISTANCE PROTEIN MDTM, PUTATIVE-RELATED-RELATED"/>
    <property type="match status" value="1"/>
</dbReference>
<keyword evidence="5 7" id="KW-1133">Transmembrane helix</keyword>
<gene>
    <name evidence="9" type="ORF">GCM10017786_55770</name>
</gene>
<feature type="transmembrane region" description="Helical" evidence="7">
    <location>
        <begin position="72"/>
        <end position="91"/>
    </location>
</feature>
<feature type="transmembrane region" description="Helical" evidence="7">
    <location>
        <begin position="160"/>
        <end position="182"/>
    </location>
</feature>
<dbReference type="InterPro" id="IPR020846">
    <property type="entry name" value="MFS_dom"/>
</dbReference>
<proteinExistence type="predicted"/>
<keyword evidence="10" id="KW-1185">Reference proteome</keyword>
<evidence type="ECO:0000256" key="7">
    <source>
        <dbReference type="SAM" id="Phobius"/>
    </source>
</evidence>
<dbReference type="PROSITE" id="PS00216">
    <property type="entry name" value="SUGAR_TRANSPORT_1"/>
    <property type="match status" value="1"/>
</dbReference>
<dbReference type="SUPFAM" id="SSF103473">
    <property type="entry name" value="MFS general substrate transporter"/>
    <property type="match status" value="1"/>
</dbReference>
<dbReference type="EMBL" id="BNAU01000007">
    <property type="protein sequence ID" value="GHF14885.1"/>
    <property type="molecule type" value="Genomic_DNA"/>
</dbReference>
<comment type="caution">
    <text evidence="9">The sequence shown here is derived from an EMBL/GenBank/DDBJ whole genome shotgun (WGS) entry which is preliminary data.</text>
</comment>
<evidence type="ECO:0000313" key="9">
    <source>
        <dbReference type="EMBL" id="GHF14885.1"/>
    </source>
</evidence>
<comment type="subcellular location">
    <subcellularLocation>
        <location evidence="1">Cell membrane</location>
        <topology evidence="1">Multi-pass membrane protein</topology>
    </subcellularLocation>
</comment>
<feature type="transmembrane region" description="Helical" evidence="7">
    <location>
        <begin position="97"/>
        <end position="118"/>
    </location>
</feature>
<organism evidence="9 10">
    <name type="scientific">Amycolatopsis deserti</name>
    <dbReference type="NCBI Taxonomy" id="185696"/>
    <lineage>
        <taxon>Bacteria</taxon>
        <taxon>Bacillati</taxon>
        <taxon>Actinomycetota</taxon>
        <taxon>Actinomycetes</taxon>
        <taxon>Pseudonocardiales</taxon>
        <taxon>Pseudonocardiaceae</taxon>
        <taxon>Amycolatopsis</taxon>
    </lineage>
</organism>
<keyword evidence="3" id="KW-1003">Cell membrane</keyword>
<accession>A0ABQ3JA33</accession>